<reference evidence="1" key="1">
    <citation type="submission" date="2021-08" db="EMBL/GenBank/DDBJ databases">
        <title>Novel anaerobic bacterium isolated from sea squirt in East Sea, Republic of Korea.</title>
        <authorList>
            <person name="Nguyen T.H."/>
            <person name="Li Z."/>
            <person name="Lee Y.-J."/>
            <person name="Ko J."/>
            <person name="Kim S.-G."/>
        </authorList>
    </citation>
    <scope>NUCLEOTIDE SEQUENCE</scope>
    <source>
        <strain evidence="1">KCTC 25031</strain>
    </source>
</reference>
<dbReference type="Proteomes" id="UP000826212">
    <property type="component" value="Chromosome"/>
</dbReference>
<protein>
    <submittedName>
        <fullName evidence="1">MFS transporter</fullName>
    </submittedName>
</protein>
<gene>
    <name evidence="1" type="ORF">K4L44_15055</name>
</gene>
<evidence type="ECO:0000313" key="2">
    <source>
        <dbReference type="Proteomes" id="UP000826212"/>
    </source>
</evidence>
<organism evidence="1 2">
    <name type="scientific">Halosquirtibacter laminarini</name>
    <dbReference type="NCBI Taxonomy" id="3374600"/>
    <lineage>
        <taxon>Bacteria</taxon>
        <taxon>Pseudomonadati</taxon>
        <taxon>Bacteroidota</taxon>
        <taxon>Bacteroidia</taxon>
        <taxon>Marinilabiliales</taxon>
        <taxon>Prolixibacteraceae</taxon>
        <taxon>Halosquirtibacter</taxon>
    </lineage>
</organism>
<accession>A0AC61NMK5</accession>
<name>A0AC61NMK5_9BACT</name>
<evidence type="ECO:0000313" key="1">
    <source>
        <dbReference type="EMBL" id="QZE13847.1"/>
    </source>
</evidence>
<sequence>MSITKVFSKFPRTFWVANTIELFERWAWYGFFALFANYLTGSSDQGGLELTQTDKGYIMGVGTAILYFLPVITGAIADRLGYRKTLFISFIVYITAFLLFPHVDSFYGVFMVYLYLALGAALFKPVISATVAKVSTKETSSIAFGIFYMMVNIGAFIGPLLTLTTKSEPNNIFYISAFIISLNFILLYFFHEPKTEDKGPKGTIGQSIIHIFKNIGEVVKDYKFVAFLLIVAGFWTMYNQLFFTLPVFITQWVDTTPLYHWFSEHIPAISSMYGEAETQTMQAEFIVNSDALFIILFQIVISSIVMKWKALNAMMSGFVVCATGMALSLYTQNVYFTIFAIFIFAVGEMSSSPKISEYIGMIAPSDKKALYMGYSFIPVFLGNLFAGFIAGDLYGKWSDKAAIVKDFAQEKGFAISNELSQNEYFHSVAQKMNMSDHQLTDLLWNQYNPSKIWVLIYAVGIFSVVALFLYNRFILNKK</sequence>
<proteinExistence type="predicted"/>
<keyword evidence="2" id="KW-1185">Reference proteome</keyword>
<dbReference type="EMBL" id="CP081303">
    <property type="protein sequence ID" value="QZE13847.1"/>
    <property type="molecule type" value="Genomic_DNA"/>
</dbReference>